<feature type="binding site" evidence="6">
    <location>
        <position position="44"/>
    </location>
    <ligand>
        <name>[4Fe-4S] cluster</name>
        <dbReference type="ChEBI" id="CHEBI:49883"/>
        <label>1</label>
    </ligand>
</feature>
<feature type="binding site" evidence="6">
    <location>
        <position position="48"/>
    </location>
    <ligand>
        <name>[4Fe-4S] cluster</name>
        <dbReference type="ChEBI" id="CHEBI:49883"/>
        <label>1</label>
    </ligand>
</feature>
<dbReference type="Gene3D" id="3.30.70.20">
    <property type="match status" value="2"/>
</dbReference>
<keyword evidence="1 6" id="KW-0004">4Fe-4S</keyword>
<sequence length="173" mass="18619">MRSRNSHNNQRRQMFRALTGKASVKRPPWARDDFLDVCTRCDACITQCPEHVLVRGGGGFPEISFAQEGCTLCGECAEVCEPVAIAPPTGEERHTAAFPWRADIASHCLAFAGIHCQSCQDACEWRAIAFPLMAGGQPPIPVLNSESCTGCGACQPACPNDAITMKNLRPAGT</sequence>
<comment type="cofactor">
    <cofactor evidence="6">
        <name>[4Fe-4S] cluster</name>
        <dbReference type="ChEBI" id="CHEBI:49883"/>
    </cofactor>
</comment>
<feature type="binding site" evidence="6">
    <location>
        <position position="76"/>
    </location>
    <ligand>
        <name>[4Fe-4S] cluster</name>
        <dbReference type="ChEBI" id="CHEBI:49883"/>
        <label>2</label>
    </ligand>
</feature>
<feature type="binding site" evidence="6">
    <location>
        <position position="70"/>
    </location>
    <ligand>
        <name>[4Fe-4S] cluster</name>
        <dbReference type="ChEBI" id="CHEBI:49883"/>
        <label>2</label>
    </ligand>
</feature>
<evidence type="ECO:0000256" key="4">
    <source>
        <dbReference type="ARBA" id="ARBA00023004"/>
    </source>
</evidence>
<organism evidence="8 9">
    <name type="scientific">Vreelandella vilamensis</name>
    <dbReference type="NCBI Taxonomy" id="531309"/>
    <lineage>
        <taxon>Bacteria</taxon>
        <taxon>Pseudomonadati</taxon>
        <taxon>Pseudomonadota</taxon>
        <taxon>Gammaproteobacteria</taxon>
        <taxon>Oceanospirillales</taxon>
        <taxon>Halomonadaceae</taxon>
        <taxon>Vreelandella</taxon>
    </lineage>
</organism>
<evidence type="ECO:0000256" key="1">
    <source>
        <dbReference type="ARBA" id="ARBA00022485"/>
    </source>
</evidence>
<evidence type="ECO:0000256" key="5">
    <source>
        <dbReference type="ARBA" id="ARBA00023014"/>
    </source>
</evidence>
<dbReference type="InterPro" id="IPR004496">
    <property type="entry name" value="NapF"/>
</dbReference>
<dbReference type="Proteomes" id="UP001254564">
    <property type="component" value="Unassembled WGS sequence"/>
</dbReference>
<dbReference type="PROSITE" id="PS00198">
    <property type="entry name" value="4FE4S_FER_1"/>
    <property type="match status" value="1"/>
</dbReference>
<feature type="binding site" evidence="6">
    <location>
        <position position="38"/>
    </location>
    <ligand>
        <name>[4Fe-4S] cluster</name>
        <dbReference type="ChEBI" id="CHEBI:49883"/>
        <label>1</label>
    </ligand>
</feature>
<evidence type="ECO:0000256" key="2">
    <source>
        <dbReference type="ARBA" id="ARBA00022723"/>
    </source>
</evidence>
<feature type="binding site" evidence="6">
    <location>
        <position position="73"/>
    </location>
    <ligand>
        <name>[4Fe-4S] cluster</name>
        <dbReference type="ChEBI" id="CHEBI:49883"/>
        <label>2</label>
    </ligand>
</feature>
<comment type="similarity">
    <text evidence="6">Belongs to the NapF family.</text>
</comment>
<feature type="binding site" evidence="6">
    <location>
        <position position="80"/>
    </location>
    <ligand>
        <name>[4Fe-4S] cluster</name>
        <dbReference type="ChEBI" id="CHEBI:49883"/>
        <label>2</label>
    </ligand>
</feature>
<dbReference type="EMBL" id="JARWAN010000014">
    <property type="protein sequence ID" value="MDR5899318.1"/>
    <property type="molecule type" value="Genomic_DNA"/>
</dbReference>
<dbReference type="PROSITE" id="PS51379">
    <property type="entry name" value="4FE4S_FER_2"/>
    <property type="match status" value="3"/>
</dbReference>
<dbReference type="InterPro" id="IPR017896">
    <property type="entry name" value="4Fe4S_Fe-S-bd"/>
</dbReference>
<dbReference type="PANTHER" id="PTHR24960">
    <property type="entry name" value="PHOTOSYSTEM I IRON-SULFUR CENTER-RELATED"/>
    <property type="match status" value="1"/>
</dbReference>
<keyword evidence="4 6" id="KW-0408">Iron</keyword>
<feature type="domain" description="4Fe-4S ferredoxin-type" evidence="7">
    <location>
        <begin position="27"/>
        <end position="58"/>
    </location>
</feature>
<feature type="binding site" evidence="6">
    <location>
        <position position="148"/>
    </location>
    <ligand>
        <name>[4Fe-4S] cluster</name>
        <dbReference type="ChEBI" id="CHEBI:49883"/>
        <label>3</label>
    </ligand>
</feature>
<accession>A0ABU1H4T7</accession>
<evidence type="ECO:0000313" key="8">
    <source>
        <dbReference type="EMBL" id="MDR5899318.1"/>
    </source>
</evidence>
<dbReference type="CDD" id="cd10564">
    <property type="entry name" value="NapF_like"/>
    <property type="match status" value="1"/>
</dbReference>
<evidence type="ECO:0000259" key="7">
    <source>
        <dbReference type="PROSITE" id="PS51379"/>
    </source>
</evidence>
<evidence type="ECO:0000256" key="6">
    <source>
        <dbReference type="HAMAP-Rule" id="MF_02201"/>
    </source>
</evidence>
<comment type="function">
    <text evidence="6">Could be involved in the maturation of NapA, the catalytic subunit of the periplasmic nitrate reductase, before its export into the periplasm.</text>
</comment>
<keyword evidence="6" id="KW-0963">Cytoplasm</keyword>
<proteinExistence type="inferred from homology"/>
<comment type="caution">
    <text evidence="8">The sequence shown here is derived from an EMBL/GenBank/DDBJ whole genome shotgun (WGS) entry which is preliminary data.</text>
</comment>
<keyword evidence="9" id="KW-1185">Reference proteome</keyword>
<feature type="domain" description="4Fe-4S ferredoxin-type" evidence="7">
    <location>
        <begin position="139"/>
        <end position="168"/>
    </location>
</feature>
<comment type="subcellular location">
    <subcellularLocation>
        <location evidence="6">Cytoplasm</location>
    </subcellularLocation>
</comment>
<evidence type="ECO:0000313" key="9">
    <source>
        <dbReference type="Proteomes" id="UP001254564"/>
    </source>
</evidence>
<dbReference type="InterPro" id="IPR017900">
    <property type="entry name" value="4Fe4S_Fe_S_CS"/>
</dbReference>
<feature type="binding site" evidence="6">
    <location>
        <position position="158"/>
    </location>
    <ligand>
        <name>[4Fe-4S] cluster</name>
        <dbReference type="ChEBI" id="CHEBI:49883"/>
        <label>3</label>
    </ligand>
</feature>
<protein>
    <recommendedName>
        <fullName evidence="6">Ferredoxin-type protein NapF</fullName>
    </recommendedName>
</protein>
<dbReference type="Pfam" id="PF12838">
    <property type="entry name" value="Fer4_7"/>
    <property type="match status" value="2"/>
</dbReference>
<feature type="binding site" evidence="6">
    <location>
        <position position="151"/>
    </location>
    <ligand>
        <name>[4Fe-4S] cluster</name>
        <dbReference type="ChEBI" id="CHEBI:49883"/>
        <label>3</label>
    </ligand>
</feature>
<dbReference type="InterPro" id="IPR050157">
    <property type="entry name" value="PSI_iron-sulfur_center"/>
</dbReference>
<dbReference type="PANTHER" id="PTHR24960:SF79">
    <property type="entry name" value="PHOTOSYSTEM I IRON-SULFUR CENTER"/>
    <property type="match status" value="1"/>
</dbReference>
<dbReference type="SUPFAM" id="SSF46548">
    <property type="entry name" value="alpha-helical ferredoxin"/>
    <property type="match status" value="1"/>
</dbReference>
<keyword evidence="2 6" id="KW-0479">Metal-binding</keyword>
<dbReference type="HAMAP" id="MF_02201">
    <property type="entry name" value="NapF"/>
    <property type="match status" value="1"/>
</dbReference>
<dbReference type="RefSeq" id="WP_309656202.1">
    <property type="nucleotide sequence ID" value="NZ_JARWAN010000014.1"/>
</dbReference>
<feature type="domain" description="4Fe-4S ferredoxin-type" evidence="7">
    <location>
        <begin position="61"/>
        <end position="90"/>
    </location>
</feature>
<gene>
    <name evidence="6 8" type="primary">napF</name>
    <name evidence="8" type="ORF">QC823_09990</name>
</gene>
<keyword evidence="5 6" id="KW-0411">Iron-sulfur</keyword>
<name>A0ABU1H4T7_9GAMM</name>
<comment type="subunit">
    <text evidence="6">Interacts with the cytoplasmic NapA precursor.</text>
</comment>
<dbReference type="NCBIfam" id="TIGR00402">
    <property type="entry name" value="napF"/>
    <property type="match status" value="1"/>
</dbReference>
<evidence type="ECO:0000256" key="3">
    <source>
        <dbReference type="ARBA" id="ARBA00022737"/>
    </source>
</evidence>
<reference evidence="8 9" key="1">
    <citation type="submission" date="2023-04" db="EMBL/GenBank/DDBJ databases">
        <title>A long-awaited taxogenomic arrangement of the family Halomonadaceae.</title>
        <authorList>
            <person name="De La Haba R."/>
            <person name="Chuvochina M."/>
            <person name="Wittouck S."/>
            <person name="Arahal D.R."/>
            <person name="Sanchez-Porro C."/>
            <person name="Hugenholtz P."/>
            <person name="Ventosa A."/>
        </authorList>
    </citation>
    <scope>NUCLEOTIDE SEQUENCE [LARGE SCALE GENOMIC DNA]</scope>
    <source>
        <strain evidence="8 9">DSM 21020</strain>
    </source>
</reference>
<keyword evidence="3 6" id="KW-0677">Repeat</keyword>
<feature type="binding site" evidence="6">
    <location>
        <position position="41"/>
    </location>
    <ligand>
        <name>[4Fe-4S] cluster</name>
        <dbReference type="ChEBI" id="CHEBI:49883"/>
        <label>1</label>
    </ligand>
</feature>
<feature type="binding site" evidence="6">
    <location>
        <position position="154"/>
    </location>
    <ligand>
        <name>[4Fe-4S] cluster</name>
        <dbReference type="ChEBI" id="CHEBI:49883"/>
        <label>3</label>
    </ligand>
</feature>